<dbReference type="PANTHER" id="PTHR30126">
    <property type="entry name" value="HTH-TYPE TRANSCRIPTIONAL REGULATOR"/>
    <property type="match status" value="1"/>
</dbReference>
<dbReference type="Pfam" id="PF00126">
    <property type="entry name" value="HTH_1"/>
    <property type="match status" value="1"/>
</dbReference>
<dbReference type="SUPFAM" id="SSF46785">
    <property type="entry name" value="Winged helix' DNA-binding domain"/>
    <property type="match status" value="1"/>
</dbReference>
<reference evidence="6 7" key="1">
    <citation type="submission" date="2018-08" db="EMBL/GenBank/DDBJ databases">
        <authorList>
            <person name="Khan S.A."/>
        </authorList>
    </citation>
    <scope>NUCLEOTIDE SEQUENCE [LARGE SCALE GENOMIC DNA]</scope>
    <source>
        <strain evidence="6 7">GTF-13</strain>
    </source>
</reference>
<evidence type="ECO:0000256" key="2">
    <source>
        <dbReference type="ARBA" id="ARBA00023015"/>
    </source>
</evidence>
<evidence type="ECO:0000256" key="4">
    <source>
        <dbReference type="ARBA" id="ARBA00023163"/>
    </source>
</evidence>
<dbReference type="Gene3D" id="3.40.190.290">
    <property type="match status" value="1"/>
</dbReference>
<dbReference type="Proteomes" id="UP000280792">
    <property type="component" value="Unassembled WGS sequence"/>
</dbReference>
<dbReference type="Gene3D" id="1.10.10.10">
    <property type="entry name" value="Winged helix-like DNA-binding domain superfamily/Winged helix DNA-binding domain"/>
    <property type="match status" value="1"/>
</dbReference>
<sequence length="309" mass="33919">MANPITIEALQVIDAINRRGSFAAAADELFKVPSAISYTVQKLEQDLDVTLFNRAGHRAVLTPAGELLLERGRQILEATAELADATRQAATGWETRLSIAVDSIIPLDRVFPLIQAFNQHQSGVEIQLHHEVLMGCWDALTCKRADLAIGASASARPGKSFNTLPLGTHEFIFVTHPDHPLTEASQPLAPETIREYTSVVVRDSSRHLPPRTHGILDRQQRLTVPDIRSKILAQKEGLGVGYLPRAAIRKELASGALVELNTRDAQRPSQIETVAAWRSGSEGRALKWFIRALRKDNAIRGFISGNPEG</sequence>
<name>A0A3P3VKF2_9GAMM</name>
<keyword evidence="3" id="KW-0238">DNA-binding</keyword>
<keyword evidence="7" id="KW-1185">Reference proteome</keyword>
<dbReference type="PROSITE" id="PS50931">
    <property type="entry name" value="HTH_LYSR"/>
    <property type="match status" value="1"/>
</dbReference>
<proteinExistence type="inferred from homology"/>
<evidence type="ECO:0000259" key="5">
    <source>
        <dbReference type="PROSITE" id="PS50931"/>
    </source>
</evidence>
<evidence type="ECO:0000256" key="3">
    <source>
        <dbReference type="ARBA" id="ARBA00023125"/>
    </source>
</evidence>
<dbReference type="GO" id="GO:0000976">
    <property type="term" value="F:transcription cis-regulatory region binding"/>
    <property type="evidence" value="ECO:0007669"/>
    <property type="project" value="TreeGrafter"/>
</dbReference>
<dbReference type="InterPro" id="IPR036390">
    <property type="entry name" value="WH_DNA-bd_sf"/>
</dbReference>
<keyword evidence="4" id="KW-0804">Transcription</keyword>
<accession>A0A3P3VKF2</accession>
<comment type="similarity">
    <text evidence="1">Belongs to the LysR transcriptional regulatory family.</text>
</comment>
<dbReference type="AlphaFoldDB" id="A0A3P3VKF2"/>
<evidence type="ECO:0000256" key="1">
    <source>
        <dbReference type="ARBA" id="ARBA00009437"/>
    </source>
</evidence>
<dbReference type="PANTHER" id="PTHR30126:SF4">
    <property type="entry name" value="LYSR FAMILY TRANSCRIPTIONAL REGULATOR"/>
    <property type="match status" value="1"/>
</dbReference>
<dbReference type="InterPro" id="IPR005119">
    <property type="entry name" value="LysR_subst-bd"/>
</dbReference>
<dbReference type="InterPro" id="IPR036388">
    <property type="entry name" value="WH-like_DNA-bd_sf"/>
</dbReference>
<dbReference type="EMBL" id="QWEZ01000002">
    <property type="protein sequence ID" value="RRJ83180.1"/>
    <property type="molecule type" value="Genomic_DNA"/>
</dbReference>
<gene>
    <name evidence="6" type="ORF">D0544_15205</name>
</gene>
<dbReference type="RefSeq" id="WP_125017617.1">
    <property type="nucleotide sequence ID" value="NZ_QWEZ01000002.1"/>
</dbReference>
<dbReference type="SUPFAM" id="SSF53850">
    <property type="entry name" value="Periplasmic binding protein-like II"/>
    <property type="match status" value="1"/>
</dbReference>
<feature type="domain" description="HTH lysR-type" evidence="5">
    <location>
        <begin position="5"/>
        <end position="62"/>
    </location>
</feature>
<evidence type="ECO:0000313" key="7">
    <source>
        <dbReference type="Proteomes" id="UP000280792"/>
    </source>
</evidence>
<dbReference type="InterPro" id="IPR000847">
    <property type="entry name" value="LysR_HTH_N"/>
</dbReference>
<protein>
    <submittedName>
        <fullName evidence="6">LysR family transcriptional regulator</fullName>
    </submittedName>
</protein>
<organism evidence="6 7">
    <name type="scientific">Aestuariirhabdus litorea</name>
    <dbReference type="NCBI Taxonomy" id="2528527"/>
    <lineage>
        <taxon>Bacteria</taxon>
        <taxon>Pseudomonadati</taxon>
        <taxon>Pseudomonadota</taxon>
        <taxon>Gammaproteobacteria</taxon>
        <taxon>Oceanospirillales</taxon>
        <taxon>Aestuariirhabdaceae</taxon>
        <taxon>Aestuariirhabdus</taxon>
    </lineage>
</organism>
<dbReference type="GO" id="GO:0003700">
    <property type="term" value="F:DNA-binding transcription factor activity"/>
    <property type="evidence" value="ECO:0007669"/>
    <property type="project" value="InterPro"/>
</dbReference>
<comment type="caution">
    <text evidence="6">The sequence shown here is derived from an EMBL/GenBank/DDBJ whole genome shotgun (WGS) entry which is preliminary data.</text>
</comment>
<reference evidence="6 7" key="2">
    <citation type="submission" date="2018-12" db="EMBL/GenBank/DDBJ databases">
        <title>Simiduia agarivorans gen. nov., sp. nov., a marine, agarolytic bacterium isolated from shallow coastal water from Keelung, Taiwan.</title>
        <authorList>
            <person name="Shieh W.Y."/>
        </authorList>
    </citation>
    <scope>NUCLEOTIDE SEQUENCE [LARGE SCALE GENOMIC DNA]</scope>
    <source>
        <strain evidence="6 7">GTF-13</strain>
    </source>
</reference>
<evidence type="ECO:0000313" key="6">
    <source>
        <dbReference type="EMBL" id="RRJ83180.1"/>
    </source>
</evidence>
<dbReference type="Pfam" id="PF03466">
    <property type="entry name" value="LysR_substrate"/>
    <property type="match status" value="1"/>
</dbReference>
<keyword evidence="2" id="KW-0805">Transcription regulation</keyword>